<name>A0A1G8GGW4_9BACL</name>
<proteinExistence type="predicted"/>
<gene>
    <name evidence="2" type="ORF">SAMN05216192_10291</name>
</gene>
<dbReference type="PANTHER" id="PTHR43031:SF18">
    <property type="entry name" value="RHODANESE-RELATED SULFURTRANSFERASES"/>
    <property type="match status" value="1"/>
</dbReference>
<dbReference type="SMART" id="SM00450">
    <property type="entry name" value="RHOD"/>
    <property type="match status" value="1"/>
</dbReference>
<reference evidence="3" key="1">
    <citation type="submission" date="2016-10" db="EMBL/GenBank/DDBJ databases">
        <authorList>
            <person name="Varghese N."/>
            <person name="Submissions S."/>
        </authorList>
    </citation>
    <scope>NUCLEOTIDE SEQUENCE [LARGE SCALE GENOMIC DNA]</scope>
    <source>
        <strain evidence="3">CGMCC 1.11012</strain>
    </source>
</reference>
<feature type="domain" description="Rhodanese" evidence="1">
    <location>
        <begin position="38"/>
        <end position="122"/>
    </location>
</feature>
<evidence type="ECO:0000259" key="1">
    <source>
        <dbReference type="PROSITE" id="PS50206"/>
    </source>
</evidence>
<dbReference type="GO" id="GO:0016740">
    <property type="term" value="F:transferase activity"/>
    <property type="evidence" value="ECO:0007669"/>
    <property type="project" value="UniProtKB-KW"/>
</dbReference>
<keyword evidence="3" id="KW-1185">Reference proteome</keyword>
<protein>
    <submittedName>
        <fullName evidence="2">Rhodanese-related sulfurtransferase</fullName>
    </submittedName>
</protein>
<dbReference type="InterPro" id="IPR001763">
    <property type="entry name" value="Rhodanese-like_dom"/>
</dbReference>
<sequence length="123" mass="14206">MNTVFYLILGSFVLWILFKQFAPLKGLRSLTPEQFQREAKGNQVIDVREVHEYNRGHIKGAVNFPLSQLQQYIDDIPKDRTVLLYCQSGMRSKQAAKLFVRKGYSNVAELRGGIITWKGQMQK</sequence>
<dbReference type="Gene3D" id="3.40.250.10">
    <property type="entry name" value="Rhodanese-like domain"/>
    <property type="match status" value="1"/>
</dbReference>
<dbReference type="RefSeq" id="WP_090711739.1">
    <property type="nucleotide sequence ID" value="NZ_CBCSKY010000013.1"/>
</dbReference>
<dbReference type="PANTHER" id="PTHR43031">
    <property type="entry name" value="FAD-DEPENDENT OXIDOREDUCTASE"/>
    <property type="match status" value="1"/>
</dbReference>
<dbReference type="InterPro" id="IPR036873">
    <property type="entry name" value="Rhodanese-like_dom_sf"/>
</dbReference>
<accession>A0A1G8GGW4</accession>
<dbReference type="SUPFAM" id="SSF52821">
    <property type="entry name" value="Rhodanese/Cell cycle control phosphatase"/>
    <property type="match status" value="1"/>
</dbReference>
<dbReference type="PROSITE" id="PS50206">
    <property type="entry name" value="RHODANESE_3"/>
    <property type="match status" value="1"/>
</dbReference>
<evidence type="ECO:0000313" key="3">
    <source>
        <dbReference type="Proteomes" id="UP000199050"/>
    </source>
</evidence>
<evidence type="ECO:0000313" key="2">
    <source>
        <dbReference type="EMBL" id="SDH93633.1"/>
    </source>
</evidence>
<organism evidence="2 3">
    <name type="scientific">Paenibacillus typhae</name>
    <dbReference type="NCBI Taxonomy" id="1174501"/>
    <lineage>
        <taxon>Bacteria</taxon>
        <taxon>Bacillati</taxon>
        <taxon>Bacillota</taxon>
        <taxon>Bacilli</taxon>
        <taxon>Bacillales</taxon>
        <taxon>Paenibacillaceae</taxon>
        <taxon>Paenibacillus</taxon>
    </lineage>
</organism>
<dbReference type="CDD" id="cd00158">
    <property type="entry name" value="RHOD"/>
    <property type="match status" value="1"/>
</dbReference>
<dbReference type="STRING" id="1174501.SAMN05216192_10291"/>
<dbReference type="InterPro" id="IPR050229">
    <property type="entry name" value="GlpE_sulfurtransferase"/>
</dbReference>
<dbReference type="OrthoDB" id="9800872at2"/>
<keyword evidence="2" id="KW-0808">Transferase</keyword>
<dbReference type="EMBL" id="FNDX01000002">
    <property type="protein sequence ID" value="SDH93633.1"/>
    <property type="molecule type" value="Genomic_DNA"/>
</dbReference>
<dbReference type="Proteomes" id="UP000199050">
    <property type="component" value="Unassembled WGS sequence"/>
</dbReference>
<dbReference type="AlphaFoldDB" id="A0A1G8GGW4"/>
<dbReference type="Pfam" id="PF00581">
    <property type="entry name" value="Rhodanese"/>
    <property type="match status" value="1"/>
</dbReference>